<dbReference type="InterPro" id="IPR011990">
    <property type="entry name" value="TPR-like_helical_dom_sf"/>
</dbReference>
<keyword evidence="3" id="KW-0732">Signal</keyword>
<evidence type="ECO:0000256" key="2">
    <source>
        <dbReference type="ARBA" id="ARBA00006275"/>
    </source>
</evidence>
<dbReference type="GO" id="GO:0009279">
    <property type="term" value="C:cell outer membrane"/>
    <property type="evidence" value="ECO:0007669"/>
    <property type="project" value="UniProtKB-SubCell"/>
</dbReference>
<accession>A0AAE7D4W2</accession>
<evidence type="ECO:0000256" key="1">
    <source>
        <dbReference type="ARBA" id="ARBA00004442"/>
    </source>
</evidence>
<organism evidence="8 9">
    <name type="scientific">Chitinophaga oryzae</name>
    <dbReference type="NCBI Taxonomy" id="2725414"/>
    <lineage>
        <taxon>Bacteria</taxon>
        <taxon>Pseudomonadati</taxon>
        <taxon>Bacteroidota</taxon>
        <taxon>Chitinophagia</taxon>
        <taxon>Chitinophagales</taxon>
        <taxon>Chitinophagaceae</taxon>
        <taxon>Chitinophaga</taxon>
    </lineage>
</organism>
<dbReference type="Gene3D" id="1.25.40.390">
    <property type="match status" value="1"/>
</dbReference>
<name>A0AAE7D4W2_9BACT</name>
<dbReference type="Proteomes" id="UP000502421">
    <property type="component" value="Chromosome"/>
</dbReference>
<dbReference type="Pfam" id="PF14322">
    <property type="entry name" value="SusD-like_3"/>
    <property type="match status" value="1"/>
</dbReference>
<evidence type="ECO:0000313" key="9">
    <source>
        <dbReference type="Proteomes" id="UP000502421"/>
    </source>
</evidence>
<feature type="domain" description="SusD-like N-terminal" evidence="7">
    <location>
        <begin position="25"/>
        <end position="226"/>
    </location>
</feature>
<protein>
    <submittedName>
        <fullName evidence="8">RagB/SusD family nutrient uptake outer membrane protein</fullName>
    </submittedName>
</protein>
<dbReference type="InterPro" id="IPR033985">
    <property type="entry name" value="SusD-like_N"/>
</dbReference>
<proteinExistence type="inferred from homology"/>
<evidence type="ECO:0000259" key="6">
    <source>
        <dbReference type="Pfam" id="PF07980"/>
    </source>
</evidence>
<dbReference type="KEGG" id="coy:HF329_00730"/>
<evidence type="ECO:0000256" key="5">
    <source>
        <dbReference type="ARBA" id="ARBA00023237"/>
    </source>
</evidence>
<dbReference type="InterPro" id="IPR012944">
    <property type="entry name" value="SusD_RagB_dom"/>
</dbReference>
<keyword evidence="5" id="KW-0998">Cell outer membrane</keyword>
<keyword evidence="4" id="KW-0472">Membrane</keyword>
<dbReference type="AlphaFoldDB" id="A0AAE7D4W2"/>
<evidence type="ECO:0000259" key="7">
    <source>
        <dbReference type="Pfam" id="PF14322"/>
    </source>
</evidence>
<dbReference type="SUPFAM" id="SSF48452">
    <property type="entry name" value="TPR-like"/>
    <property type="match status" value="1"/>
</dbReference>
<evidence type="ECO:0000256" key="4">
    <source>
        <dbReference type="ARBA" id="ARBA00023136"/>
    </source>
</evidence>
<reference evidence="9" key="1">
    <citation type="submission" date="2020-04" db="EMBL/GenBank/DDBJ databases">
        <authorList>
            <person name="Kittiwongwattana C."/>
        </authorList>
    </citation>
    <scope>NUCLEOTIDE SEQUENCE [LARGE SCALE GENOMIC DNA]</scope>
    <source>
        <strain evidence="9">1310</strain>
    </source>
</reference>
<dbReference type="Pfam" id="PF07980">
    <property type="entry name" value="SusD_RagB"/>
    <property type="match status" value="1"/>
</dbReference>
<evidence type="ECO:0000256" key="3">
    <source>
        <dbReference type="ARBA" id="ARBA00022729"/>
    </source>
</evidence>
<evidence type="ECO:0000313" key="8">
    <source>
        <dbReference type="EMBL" id="QJB29908.1"/>
    </source>
</evidence>
<comment type="subcellular location">
    <subcellularLocation>
        <location evidence="1">Cell outer membrane</location>
    </subcellularLocation>
</comment>
<gene>
    <name evidence="8" type="ORF">HF329_00730</name>
</gene>
<dbReference type="EMBL" id="CP051205">
    <property type="protein sequence ID" value="QJB29908.1"/>
    <property type="molecule type" value="Genomic_DNA"/>
</dbReference>
<comment type="similarity">
    <text evidence="2">Belongs to the SusD family.</text>
</comment>
<feature type="domain" description="RagB/SusD" evidence="6">
    <location>
        <begin position="336"/>
        <end position="417"/>
    </location>
</feature>
<dbReference type="RefSeq" id="WP_168802196.1">
    <property type="nucleotide sequence ID" value="NZ_CP051205.1"/>
</dbReference>
<sequence length="454" mass="50885">MKYYKLIIAICLPLTILLLLNACRKYLDAKPDKKMVVPASLQDLQALLDDVATMNLSWPIAGEVAADNYYLTSDTWASLPVATDKENYVWSPDVSNDKDWSAAFKVVFKANVVLETLNGITPSVDRIFTWNEIRGSALFYRAFAFFMVAQEFAPVYDPVSASTDVGIPLRLTADINEVSVRASVEQTYSTIIKDLETASQLLPTVAAYKTRPSRLAAFALLSRVHLSMSNYIKAAASADSCINEGAQLLDYNDVAAASEPFIRFHKEVLFHVCSNYSYCLDPSRGNVDSTLVQLYGPGDLRRQLFLRSNPNRSSSFRGNYNGNNASQLFSGLATDEVYLNLAECHARRGNVTAALQVLNTFRQKRYTHEYFQPVSAGSAGEALAIVLEERRKQLLFRMIRWTDLRRLNKDNTTAKTIIRKLNGDMYTLSPHDLRYVLQIPNSVTALVDIPKNPR</sequence>